<dbReference type="Proteomes" id="UP000199705">
    <property type="component" value="Unassembled WGS sequence"/>
</dbReference>
<evidence type="ECO:0000313" key="1">
    <source>
        <dbReference type="EMBL" id="SDH01656.1"/>
    </source>
</evidence>
<dbReference type="AlphaFoldDB" id="A0A1G7YZE3"/>
<keyword evidence="2" id="KW-1185">Reference proteome</keyword>
<accession>A0A1G7YZE3</accession>
<name>A0A1G7YZE3_9SPHI</name>
<protein>
    <submittedName>
        <fullName evidence="1">Uncharacterized protein</fullName>
    </submittedName>
</protein>
<dbReference type="EMBL" id="FNCG01000006">
    <property type="protein sequence ID" value="SDH01656.1"/>
    <property type="molecule type" value="Genomic_DNA"/>
</dbReference>
<proteinExistence type="predicted"/>
<reference evidence="2" key="1">
    <citation type="submission" date="2016-10" db="EMBL/GenBank/DDBJ databases">
        <authorList>
            <person name="Varghese N."/>
            <person name="Submissions S."/>
        </authorList>
    </citation>
    <scope>NUCLEOTIDE SEQUENCE [LARGE SCALE GENOMIC DNA]</scope>
    <source>
        <strain evidence="2">Gh-67</strain>
    </source>
</reference>
<gene>
    <name evidence="1" type="ORF">SAMN05192573_10694</name>
</gene>
<dbReference type="STRING" id="551996.SAMN05192573_10694"/>
<dbReference type="RefSeq" id="WP_176844454.1">
    <property type="nucleotide sequence ID" value="NZ_FNCG01000006.1"/>
</dbReference>
<organism evidence="1 2">
    <name type="scientific">Mucilaginibacter gossypii</name>
    <dbReference type="NCBI Taxonomy" id="551996"/>
    <lineage>
        <taxon>Bacteria</taxon>
        <taxon>Pseudomonadati</taxon>
        <taxon>Bacteroidota</taxon>
        <taxon>Sphingobacteriia</taxon>
        <taxon>Sphingobacteriales</taxon>
        <taxon>Sphingobacteriaceae</taxon>
        <taxon>Mucilaginibacter</taxon>
    </lineage>
</organism>
<sequence>MKKFVLMLTLFAAVETRAQQKHQVYNLSVINPKQWIIPKNDTLDYELGTF</sequence>
<evidence type="ECO:0000313" key="2">
    <source>
        <dbReference type="Proteomes" id="UP000199705"/>
    </source>
</evidence>